<dbReference type="HOGENOM" id="CLU_1195998_0_0_1"/>
<feature type="signal peptide" evidence="2">
    <location>
        <begin position="1"/>
        <end position="28"/>
    </location>
</feature>
<reference evidence="4 6" key="1">
    <citation type="submission" date="2008-03" db="EMBL/GenBank/DDBJ databases">
        <title>Annotation of Ixodes scapularis.</title>
        <authorList>
            <consortium name="Ixodes scapularis Genome Project Consortium"/>
            <person name="Caler E."/>
            <person name="Hannick L.I."/>
            <person name="Bidwell S."/>
            <person name="Joardar V."/>
            <person name="Thiagarajan M."/>
            <person name="Amedeo P."/>
            <person name="Galinsky K.J."/>
            <person name="Schobel S."/>
            <person name="Inman J."/>
            <person name="Hostetler J."/>
            <person name="Miller J."/>
            <person name="Hammond M."/>
            <person name="Megy K."/>
            <person name="Lawson D."/>
            <person name="Kodira C."/>
            <person name="Sutton G."/>
            <person name="Meyer J."/>
            <person name="Hill C.A."/>
            <person name="Birren B."/>
            <person name="Nene V."/>
            <person name="Collins F."/>
            <person name="Alarcon-Chaidez F."/>
            <person name="Wikel S."/>
            <person name="Strausberg R."/>
        </authorList>
    </citation>
    <scope>NUCLEOTIDE SEQUENCE [LARGE SCALE GENOMIC DNA]</scope>
    <source>
        <strain evidence="6">Wikel</strain>
        <strain evidence="4">Wikel colony</strain>
    </source>
</reference>
<dbReference type="InterPro" id="IPR011029">
    <property type="entry name" value="DEATH-like_dom_sf"/>
</dbReference>
<dbReference type="EMBL" id="ABJB010492354">
    <property type="status" value="NOT_ANNOTATED_CDS"/>
    <property type="molecule type" value="Genomic_DNA"/>
</dbReference>
<reference evidence="5" key="2">
    <citation type="submission" date="2020-05" db="UniProtKB">
        <authorList>
            <consortium name="EnsemblMetazoa"/>
        </authorList>
    </citation>
    <scope>IDENTIFICATION</scope>
    <source>
        <strain evidence="5">wikel</strain>
    </source>
</reference>
<feature type="transmembrane region" description="Helical" evidence="1">
    <location>
        <begin position="177"/>
        <end position="195"/>
    </location>
</feature>
<organism>
    <name type="scientific">Ixodes scapularis</name>
    <name type="common">Black-legged tick</name>
    <name type="synonym">Deer tick</name>
    <dbReference type="NCBI Taxonomy" id="6945"/>
    <lineage>
        <taxon>Eukaryota</taxon>
        <taxon>Metazoa</taxon>
        <taxon>Ecdysozoa</taxon>
        <taxon>Arthropoda</taxon>
        <taxon>Chelicerata</taxon>
        <taxon>Arachnida</taxon>
        <taxon>Acari</taxon>
        <taxon>Parasitiformes</taxon>
        <taxon>Ixodida</taxon>
        <taxon>Ixodoidea</taxon>
        <taxon>Ixodidae</taxon>
        <taxon>Ixodinae</taxon>
        <taxon>Ixodes</taxon>
    </lineage>
</organism>
<sequence length="232" mass="26091">MPGQRTFSTRPSPTLLVLLLLFPRTGTASPNASASELNANQIRMVADRLRLDQCRSLVESLHSDDYDLDHTPDGKAEAQALSCFRLLDLWNRQRPANRTFHLILVRLQELGHRDLADALSKEVYSEQVLAVKRDFLNDPFKKLGPKVDLRKQSKLVPMQTDPEVEAKEHQQANMMELVTFALAMSLIMLLATFICNRITSSCTIKVPQRNVASRLLGSRSGESAQRLLPESV</sequence>
<dbReference type="PROSITE" id="PS50017">
    <property type="entry name" value="DEATH_DOMAIN"/>
    <property type="match status" value="1"/>
</dbReference>
<evidence type="ECO:0000313" key="6">
    <source>
        <dbReference type="Proteomes" id="UP000001555"/>
    </source>
</evidence>
<dbReference type="Gene3D" id="1.10.533.10">
    <property type="entry name" value="Death Domain, Fas"/>
    <property type="match status" value="1"/>
</dbReference>
<dbReference type="EMBL" id="ABJB011129685">
    <property type="status" value="NOT_ANNOTATED_CDS"/>
    <property type="molecule type" value="Genomic_DNA"/>
</dbReference>
<dbReference type="EnsemblMetazoa" id="ISCW018140-RA">
    <property type="protein sequence ID" value="ISCW018140-PA"/>
    <property type="gene ID" value="ISCW018140"/>
</dbReference>
<dbReference type="EMBL" id="ABJB010728270">
    <property type="status" value="NOT_ANNOTATED_CDS"/>
    <property type="molecule type" value="Genomic_DNA"/>
</dbReference>
<proteinExistence type="predicted"/>
<accession>B7PE57</accession>
<dbReference type="InParanoid" id="B7PE57"/>
<dbReference type="GO" id="GO:0007165">
    <property type="term" value="P:signal transduction"/>
    <property type="evidence" value="ECO:0007669"/>
    <property type="project" value="InterPro"/>
</dbReference>
<dbReference type="EMBL" id="ABJB010903128">
    <property type="status" value="NOT_ANNOTATED_CDS"/>
    <property type="molecule type" value="Genomic_DNA"/>
</dbReference>
<dbReference type="EMBL" id="DS693739">
    <property type="protein sequence ID" value="EEC04879.1"/>
    <property type="molecule type" value="Genomic_DNA"/>
</dbReference>
<dbReference type="AlphaFoldDB" id="B7PE57"/>
<dbReference type="InterPro" id="IPR000488">
    <property type="entry name" value="Death_dom"/>
</dbReference>
<dbReference type="VEuPathDB" id="VectorBase:ISCW018140"/>
<protein>
    <recommendedName>
        <fullName evidence="3">Death domain-containing protein</fullName>
    </recommendedName>
</protein>
<evidence type="ECO:0000256" key="1">
    <source>
        <dbReference type="SAM" id="Phobius"/>
    </source>
</evidence>
<keyword evidence="1" id="KW-1133">Transmembrane helix</keyword>
<gene>
    <name evidence="4" type="ORF">IscW_ISCW018140</name>
</gene>
<keyword evidence="6" id="KW-1185">Reference proteome</keyword>
<evidence type="ECO:0000256" key="2">
    <source>
        <dbReference type="SAM" id="SignalP"/>
    </source>
</evidence>
<dbReference type="EMBL" id="ABJB010333778">
    <property type="status" value="NOT_ANNOTATED_CDS"/>
    <property type="molecule type" value="Genomic_DNA"/>
</dbReference>
<keyword evidence="1" id="KW-0812">Transmembrane</keyword>
<evidence type="ECO:0000313" key="4">
    <source>
        <dbReference type="EMBL" id="EEC04879.1"/>
    </source>
</evidence>
<keyword evidence="2" id="KW-0732">Signal</keyword>
<keyword evidence="1" id="KW-0472">Membrane</keyword>
<dbReference type="EMBL" id="ABJB011071333">
    <property type="status" value="NOT_ANNOTATED_CDS"/>
    <property type="molecule type" value="Genomic_DNA"/>
</dbReference>
<dbReference type="PaxDb" id="6945-B7PE57"/>
<evidence type="ECO:0000259" key="3">
    <source>
        <dbReference type="PROSITE" id="PS50017"/>
    </source>
</evidence>
<feature type="domain" description="Death" evidence="3">
    <location>
        <begin position="55"/>
        <end position="123"/>
    </location>
</feature>
<name>B7PE57_IXOSC</name>
<evidence type="ECO:0000313" key="5">
    <source>
        <dbReference type="EnsemblMetazoa" id="ISCW018140-PA"/>
    </source>
</evidence>
<feature type="chain" id="PRO_5014567986" description="Death domain-containing protein" evidence="2">
    <location>
        <begin position="29"/>
        <end position="232"/>
    </location>
</feature>
<dbReference type="Proteomes" id="UP000001555">
    <property type="component" value="Unassembled WGS sequence"/>
</dbReference>